<evidence type="ECO:0000256" key="5">
    <source>
        <dbReference type="ARBA" id="ARBA00022597"/>
    </source>
</evidence>
<evidence type="ECO:0000256" key="3">
    <source>
        <dbReference type="ARBA" id="ARBA00022448"/>
    </source>
</evidence>
<dbReference type="Proteomes" id="UP000664835">
    <property type="component" value="Unassembled WGS sequence"/>
</dbReference>
<evidence type="ECO:0000313" key="21">
    <source>
        <dbReference type="Proteomes" id="UP000664835"/>
    </source>
</evidence>
<comment type="caution">
    <text evidence="20">The sequence shown here is derived from an EMBL/GenBank/DDBJ whole genome shotgun (WGS) entry which is preliminary data.</text>
</comment>
<feature type="domain" description="Soluble ligand binding" evidence="18">
    <location>
        <begin position="627"/>
        <end position="664"/>
    </location>
</feature>
<keyword evidence="13" id="KW-0998">Cell outer membrane</keyword>
<evidence type="ECO:0000259" key="17">
    <source>
        <dbReference type="Pfam" id="PF02563"/>
    </source>
</evidence>
<feature type="signal peptide" evidence="16">
    <location>
        <begin position="1"/>
        <end position="32"/>
    </location>
</feature>
<feature type="domain" description="Soluble ligand binding" evidence="18">
    <location>
        <begin position="510"/>
        <end position="543"/>
    </location>
</feature>
<evidence type="ECO:0000256" key="11">
    <source>
        <dbReference type="ARBA" id="ARBA00023136"/>
    </source>
</evidence>
<keyword evidence="8" id="KW-0625">Polysaccharide transport</keyword>
<accession>A0ABS3Q1W4</accession>
<evidence type="ECO:0000256" key="12">
    <source>
        <dbReference type="ARBA" id="ARBA00023139"/>
    </source>
</evidence>
<reference evidence="20 21" key="1">
    <citation type="submission" date="2021-03" db="EMBL/GenBank/DDBJ databases">
        <title>Thiomicrorhabdus sp.nov.,novel sulfur-oxidizing bacteria isolated from coastal sediment.</title>
        <authorList>
            <person name="Liu X."/>
        </authorList>
    </citation>
    <scope>NUCLEOTIDE SEQUENCE [LARGE SCALE GENOMIC DNA]</scope>
    <source>
        <strain evidence="20 21">6S2-11</strain>
    </source>
</reference>
<keyword evidence="5" id="KW-0762">Sugar transport</keyword>
<evidence type="ECO:0000259" key="19">
    <source>
        <dbReference type="Pfam" id="PF22461"/>
    </source>
</evidence>
<evidence type="ECO:0000256" key="16">
    <source>
        <dbReference type="SAM" id="SignalP"/>
    </source>
</evidence>
<feature type="domain" description="Soluble ligand binding" evidence="18">
    <location>
        <begin position="720"/>
        <end position="755"/>
    </location>
</feature>
<evidence type="ECO:0000256" key="6">
    <source>
        <dbReference type="ARBA" id="ARBA00022692"/>
    </source>
</evidence>
<keyword evidence="15" id="KW-0175">Coiled coil</keyword>
<feature type="coiled-coil region" evidence="15">
    <location>
        <begin position="767"/>
        <end position="817"/>
    </location>
</feature>
<dbReference type="InterPro" id="IPR049712">
    <property type="entry name" value="Poly_export"/>
</dbReference>
<dbReference type="InterPro" id="IPR054765">
    <property type="entry name" value="SLBB_dom"/>
</dbReference>
<evidence type="ECO:0000256" key="15">
    <source>
        <dbReference type="SAM" id="Coils"/>
    </source>
</evidence>
<keyword evidence="4" id="KW-1134">Transmembrane beta strand</keyword>
<keyword evidence="11" id="KW-0472">Membrane</keyword>
<feature type="domain" description="Polysaccharide export protein N-terminal" evidence="17">
    <location>
        <begin position="146"/>
        <end position="219"/>
    </location>
</feature>
<dbReference type="EMBL" id="JAGETV010000002">
    <property type="protein sequence ID" value="MBO1926302.1"/>
    <property type="molecule type" value="Genomic_DNA"/>
</dbReference>
<evidence type="ECO:0000256" key="9">
    <source>
        <dbReference type="ARBA" id="ARBA00023065"/>
    </source>
</evidence>
<feature type="domain" description="Soluble ligand binding" evidence="18">
    <location>
        <begin position="311"/>
        <end position="359"/>
    </location>
</feature>
<dbReference type="Gene3D" id="3.30.1950.10">
    <property type="entry name" value="wza like domain"/>
    <property type="match status" value="1"/>
</dbReference>
<dbReference type="InterPro" id="IPR003715">
    <property type="entry name" value="Poly_export_N"/>
</dbReference>
<keyword evidence="21" id="KW-1185">Reference proteome</keyword>
<proteinExistence type="inferred from homology"/>
<evidence type="ECO:0000256" key="8">
    <source>
        <dbReference type="ARBA" id="ARBA00023047"/>
    </source>
</evidence>
<comment type="similarity">
    <text evidence="2">Belongs to the BexD/CtrA/VexA family.</text>
</comment>
<dbReference type="PANTHER" id="PTHR33619:SF3">
    <property type="entry name" value="POLYSACCHARIDE EXPORT PROTEIN GFCE-RELATED"/>
    <property type="match status" value="1"/>
</dbReference>
<dbReference type="Pfam" id="PF02563">
    <property type="entry name" value="Poly_export"/>
    <property type="match status" value="1"/>
</dbReference>
<keyword evidence="9" id="KW-0406">Ion transport</keyword>
<keyword evidence="7 16" id="KW-0732">Signal</keyword>
<organism evidence="20 21">
    <name type="scientific">Thiomicrorhabdus marina</name>
    <dbReference type="NCBI Taxonomy" id="2818442"/>
    <lineage>
        <taxon>Bacteria</taxon>
        <taxon>Pseudomonadati</taxon>
        <taxon>Pseudomonadota</taxon>
        <taxon>Gammaproteobacteria</taxon>
        <taxon>Thiotrichales</taxon>
        <taxon>Piscirickettsiaceae</taxon>
        <taxon>Thiomicrorhabdus</taxon>
    </lineage>
</organism>
<name>A0ABS3Q1W4_9GAMM</name>
<keyword evidence="6" id="KW-0812">Transmembrane</keyword>
<keyword evidence="3" id="KW-0813">Transport</keyword>
<dbReference type="Pfam" id="PF10531">
    <property type="entry name" value="SLBB"/>
    <property type="match status" value="4"/>
</dbReference>
<evidence type="ECO:0000256" key="13">
    <source>
        <dbReference type="ARBA" id="ARBA00023237"/>
    </source>
</evidence>
<keyword evidence="10" id="KW-0626">Porin</keyword>
<gene>
    <name evidence="20" type="ORF">J3998_01825</name>
</gene>
<dbReference type="InterPro" id="IPR019554">
    <property type="entry name" value="Soluble_ligand-bd"/>
</dbReference>
<keyword evidence="14" id="KW-0449">Lipoprotein</keyword>
<evidence type="ECO:0000256" key="4">
    <source>
        <dbReference type="ARBA" id="ARBA00022452"/>
    </source>
</evidence>
<evidence type="ECO:0000256" key="2">
    <source>
        <dbReference type="ARBA" id="ARBA00009450"/>
    </source>
</evidence>
<dbReference type="PANTHER" id="PTHR33619">
    <property type="entry name" value="POLYSACCHARIDE EXPORT PROTEIN GFCE-RELATED"/>
    <property type="match status" value="1"/>
</dbReference>
<evidence type="ECO:0000256" key="14">
    <source>
        <dbReference type="ARBA" id="ARBA00023288"/>
    </source>
</evidence>
<sequence length="962" mass="105025">MKLGKLKIGIMSKNVFLGVSLLSAAFSNNAVAIEPSAAQLQMFQSLPKSQQESLIKQYAPGVVPSNSGQVVELNQQDVTAEPVIEQRNVDADVNQSLQVKEAQKSIDNADLEERQVSTAIEDEIKPFGYDLFAGTPSTFAPLANAPVPADYIVGPGDSLNVQIYGAENEFYTLQIDREGSIQLPKVGPLQVAGMRFNKAAQLIESQIARAVIGVDVNVTAGALRSIRVFVLGDVFKPGAYVVSGLSTMSNALLSSGGIKTIGSLRNIQLKRQGKVISTLDLYDFLLKGDMSKDVSLQDGDVLFVPTLQKTITVAGEVKRPAIYELKYEKTLADVVALAGGFTQDASPSHSKLERIRTDGYREVKDVNLRSNAVMQQAIKNGDAVRVLASVDEYKDIVLVNGSVSRPGEYQWRQGLRIADLFKGQASDEFLARTDLEHVFIKREVGLERNIQILMVDLKQAITDSLSGQNIALQARDELLILNFDDNRVDVLKPWVAELKNQAKQDRLAEVISVVGSVNYPGEYPYVQGMSVADLLSVAGGASLTSMEKALLKRENAYNRKVSALLIGLNSELNLKAQPMDELIILDANVTVENSGSSSIKSGNPHVKVEELLKRLHEQSTAKSPAQIVSVEGFVKYPGEYPLTKQMSALDLIELAGGFAESAYTLDGEIVSRNIDKKDQKLKVLNQIIALDEKSLSNLQLQSLDSLVVKRKPDWSEKSTVTLEGEVKFPGTYVLKEQETLAELIQRAGGFTKQAFVSGTVLQRQTLLEKQGEELDKMRYQLESILAQSNVSKKSSISAEASEQLSKIIQQANQAKATGRLSLVNSDSDYNVAFSKVYLKDQDKVLVPSEPRTVAVIGEVFASQTFNFDDNMMASDYIQMAGGPNNLADMERAYIVKASGRVVPFQQSGFFYASASSEIEQGDVIVVPMDVEKLQTIELWKEVATIAGQIGLALASFKTVGVF</sequence>
<feature type="chain" id="PRO_5045638467" evidence="16">
    <location>
        <begin position="33"/>
        <end position="962"/>
    </location>
</feature>
<evidence type="ECO:0000313" key="20">
    <source>
        <dbReference type="EMBL" id="MBO1926302.1"/>
    </source>
</evidence>
<evidence type="ECO:0000259" key="18">
    <source>
        <dbReference type="Pfam" id="PF10531"/>
    </source>
</evidence>
<comment type="subcellular location">
    <subcellularLocation>
        <location evidence="1">Cell outer membrane</location>
        <topology evidence="1">Multi-pass membrane protein</topology>
    </subcellularLocation>
</comment>
<dbReference type="Pfam" id="PF22461">
    <property type="entry name" value="SLBB_2"/>
    <property type="match status" value="1"/>
</dbReference>
<keyword evidence="12" id="KW-0564">Palmitate</keyword>
<feature type="domain" description="SLBB" evidence="19">
    <location>
        <begin position="227"/>
        <end position="304"/>
    </location>
</feature>
<dbReference type="Gene3D" id="3.10.560.10">
    <property type="entry name" value="Outer membrane lipoprotein wza domain like"/>
    <property type="match status" value="7"/>
</dbReference>
<evidence type="ECO:0000256" key="7">
    <source>
        <dbReference type="ARBA" id="ARBA00022729"/>
    </source>
</evidence>
<evidence type="ECO:0000256" key="1">
    <source>
        <dbReference type="ARBA" id="ARBA00004571"/>
    </source>
</evidence>
<evidence type="ECO:0000256" key="10">
    <source>
        <dbReference type="ARBA" id="ARBA00023114"/>
    </source>
</evidence>
<protein>
    <submittedName>
        <fullName evidence="20">SLBB domain-containing protein</fullName>
    </submittedName>
</protein>